<evidence type="ECO:0000259" key="1">
    <source>
        <dbReference type="Pfam" id="PF13460"/>
    </source>
</evidence>
<dbReference type="EMBL" id="BOOC01000009">
    <property type="protein sequence ID" value="GIH39525.1"/>
    <property type="molecule type" value="Genomic_DNA"/>
</dbReference>
<evidence type="ECO:0000313" key="3">
    <source>
        <dbReference type="Proteomes" id="UP000603904"/>
    </source>
</evidence>
<feature type="domain" description="NAD(P)-binding" evidence="1">
    <location>
        <begin position="6"/>
        <end position="181"/>
    </location>
</feature>
<dbReference type="InterPro" id="IPR016040">
    <property type="entry name" value="NAD(P)-bd_dom"/>
</dbReference>
<dbReference type="InterPro" id="IPR051604">
    <property type="entry name" value="Ergot_Alk_Oxidoreductase"/>
</dbReference>
<comment type="caution">
    <text evidence="2">The sequence shown here is derived from an EMBL/GenBank/DDBJ whole genome shotgun (WGS) entry which is preliminary data.</text>
</comment>
<dbReference type="Gene3D" id="3.40.50.720">
    <property type="entry name" value="NAD(P)-binding Rossmann-like Domain"/>
    <property type="match status" value="1"/>
</dbReference>
<protein>
    <submittedName>
        <fullName evidence="2">Nucleotide-diphosphate-sugar epimerase</fullName>
    </submittedName>
</protein>
<dbReference type="Gene3D" id="3.90.25.10">
    <property type="entry name" value="UDP-galactose 4-epimerase, domain 1"/>
    <property type="match status" value="1"/>
</dbReference>
<dbReference type="Proteomes" id="UP000603904">
    <property type="component" value="Unassembled WGS sequence"/>
</dbReference>
<evidence type="ECO:0000313" key="2">
    <source>
        <dbReference type="EMBL" id="GIH39525.1"/>
    </source>
</evidence>
<dbReference type="Pfam" id="PF13460">
    <property type="entry name" value="NAD_binding_10"/>
    <property type="match status" value="1"/>
</dbReference>
<dbReference type="RefSeq" id="WP_204057053.1">
    <property type="nucleotide sequence ID" value="NZ_BAAAGP010000004.1"/>
</dbReference>
<proteinExistence type="predicted"/>
<dbReference type="PANTHER" id="PTHR43162:SF1">
    <property type="entry name" value="PRESTALK A DIFFERENTIATION PROTEIN A"/>
    <property type="match status" value="1"/>
</dbReference>
<sequence length="282" mass="29210">MILVTGATGTVGRQVVRLLAARGEHVRAMTRDPARARLPPGVPAVRGDFDDGESLRRAADGAAAVFLLDAPGPWIPRHDAAMVAAAVAAGVPRLVKLSAIGTGEPADGEIGGWHAAGESAVASSGAQWTLVRPSSFASNALSWADAIRAGEPVPNLTGRGAQGVVDPRDVAEVAAEALTSPAHDGRTYTLTGPDLLGVHDQVLLLERVLGRRIGVADVPPEVARERMLASGLDPAFVEVAVRGQRLVAAGGNARLTGDVAAVLGRPPRTFEDWARDHRDAFA</sequence>
<dbReference type="InterPro" id="IPR036291">
    <property type="entry name" value="NAD(P)-bd_dom_sf"/>
</dbReference>
<dbReference type="SUPFAM" id="SSF51735">
    <property type="entry name" value="NAD(P)-binding Rossmann-fold domains"/>
    <property type="match status" value="1"/>
</dbReference>
<dbReference type="PANTHER" id="PTHR43162">
    <property type="match status" value="1"/>
</dbReference>
<gene>
    <name evidence="2" type="ORF">Mco01_25250</name>
</gene>
<organism evidence="2 3">
    <name type="scientific">Microbispora corallina</name>
    <dbReference type="NCBI Taxonomy" id="83302"/>
    <lineage>
        <taxon>Bacteria</taxon>
        <taxon>Bacillati</taxon>
        <taxon>Actinomycetota</taxon>
        <taxon>Actinomycetes</taxon>
        <taxon>Streptosporangiales</taxon>
        <taxon>Streptosporangiaceae</taxon>
        <taxon>Microbispora</taxon>
    </lineage>
</organism>
<reference evidence="2 3" key="1">
    <citation type="submission" date="2021-01" db="EMBL/GenBank/DDBJ databases">
        <title>Whole genome shotgun sequence of Microbispora corallina NBRC 16416.</title>
        <authorList>
            <person name="Komaki H."/>
            <person name="Tamura T."/>
        </authorList>
    </citation>
    <scope>NUCLEOTIDE SEQUENCE [LARGE SCALE GENOMIC DNA]</scope>
    <source>
        <strain evidence="2 3">NBRC 16416</strain>
    </source>
</reference>
<keyword evidence="3" id="KW-1185">Reference proteome</keyword>
<accession>A0ABQ4FXN4</accession>
<name>A0ABQ4FXN4_9ACTN</name>